<reference evidence="6 7" key="1">
    <citation type="submission" date="2020-07" db="EMBL/GenBank/DDBJ databases">
        <title>MOT database genomes.</title>
        <authorList>
            <person name="Joseph S."/>
            <person name="Aduse-Opoku J."/>
            <person name="Hashim A."/>
            <person name="Wade W."/>
            <person name="Curtis M."/>
        </authorList>
    </citation>
    <scope>NUCLEOTIDE SEQUENCE [LARGE SCALE GENOMIC DNA]</scope>
    <source>
        <strain evidence="6 7">STR</strain>
    </source>
</reference>
<keyword evidence="1" id="KW-0805">Transcription regulation</keyword>
<feature type="DNA-binding region" description="H-T-H motif" evidence="4">
    <location>
        <begin position="24"/>
        <end position="43"/>
    </location>
</feature>
<keyword evidence="3" id="KW-0804">Transcription</keyword>
<dbReference type="PRINTS" id="PR00455">
    <property type="entry name" value="HTHTETR"/>
</dbReference>
<evidence type="ECO:0000313" key="6">
    <source>
        <dbReference type="EMBL" id="NYS96343.1"/>
    </source>
</evidence>
<evidence type="ECO:0000259" key="5">
    <source>
        <dbReference type="PROSITE" id="PS50977"/>
    </source>
</evidence>
<dbReference type="InterPro" id="IPR009057">
    <property type="entry name" value="Homeodomain-like_sf"/>
</dbReference>
<gene>
    <name evidence="6" type="ORF">HZY94_04000</name>
</gene>
<dbReference type="PROSITE" id="PS50977">
    <property type="entry name" value="HTH_TETR_2"/>
    <property type="match status" value="1"/>
</dbReference>
<dbReference type="PANTHER" id="PTHR47506">
    <property type="entry name" value="TRANSCRIPTIONAL REGULATORY PROTEIN"/>
    <property type="match status" value="1"/>
</dbReference>
<organism evidence="6 7">
    <name type="scientific">Streptococcus danieliae</name>
    <dbReference type="NCBI Taxonomy" id="747656"/>
    <lineage>
        <taxon>Bacteria</taxon>
        <taxon>Bacillati</taxon>
        <taxon>Bacillota</taxon>
        <taxon>Bacilli</taxon>
        <taxon>Lactobacillales</taxon>
        <taxon>Streptococcaceae</taxon>
        <taxon>Streptococcus</taxon>
    </lineage>
</organism>
<dbReference type="PROSITE" id="PS01081">
    <property type="entry name" value="HTH_TETR_1"/>
    <property type="match status" value="1"/>
</dbReference>
<dbReference type="InterPro" id="IPR023772">
    <property type="entry name" value="DNA-bd_HTH_TetR-type_CS"/>
</dbReference>
<dbReference type="RefSeq" id="WP_179925098.1">
    <property type="nucleotide sequence ID" value="NZ_CATKDJ010000206.1"/>
</dbReference>
<sequence>MSTKERIIEKTLELMYQQGYLPTSLGQIMEASGVGKGQLYYYFKSKKDLGLQATETLLARWDQELIEEILRTTKPVQERFAEMLEWVYNFQDQQDSATFYGCPVGNLIVELAAQDGDFRRLLADFMNRWTAAIAELLELLHEDWDQEKIHRQAQQILARIQGSLVLLKLNQDLQVLQEAIEDLKQNYL</sequence>
<dbReference type="Gene3D" id="1.10.357.10">
    <property type="entry name" value="Tetracycline Repressor, domain 2"/>
    <property type="match status" value="1"/>
</dbReference>
<dbReference type="InterPro" id="IPR054156">
    <property type="entry name" value="YxaF_TetR_C"/>
</dbReference>
<accession>A0A7Z0M5U2</accession>
<dbReference type="PANTHER" id="PTHR47506:SF1">
    <property type="entry name" value="HTH-TYPE TRANSCRIPTIONAL REGULATOR YJDC"/>
    <property type="match status" value="1"/>
</dbReference>
<keyword evidence="2 4" id="KW-0238">DNA-binding</keyword>
<evidence type="ECO:0000256" key="4">
    <source>
        <dbReference type="PROSITE-ProRule" id="PRU00335"/>
    </source>
</evidence>
<name>A0A7Z0M5U2_9STRE</name>
<dbReference type="SUPFAM" id="SSF48498">
    <property type="entry name" value="Tetracyclin repressor-like, C-terminal domain"/>
    <property type="match status" value="1"/>
</dbReference>
<dbReference type="Proteomes" id="UP000589521">
    <property type="component" value="Unassembled WGS sequence"/>
</dbReference>
<protein>
    <submittedName>
        <fullName evidence="6">TetR/AcrR family transcriptional regulator</fullName>
    </submittedName>
</protein>
<dbReference type="Pfam" id="PF00440">
    <property type="entry name" value="TetR_N"/>
    <property type="match status" value="1"/>
</dbReference>
<evidence type="ECO:0000256" key="3">
    <source>
        <dbReference type="ARBA" id="ARBA00023163"/>
    </source>
</evidence>
<dbReference type="InterPro" id="IPR001647">
    <property type="entry name" value="HTH_TetR"/>
</dbReference>
<dbReference type="SUPFAM" id="SSF46689">
    <property type="entry name" value="Homeodomain-like"/>
    <property type="match status" value="1"/>
</dbReference>
<dbReference type="AlphaFoldDB" id="A0A7Z0M5U2"/>
<evidence type="ECO:0000313" key="7">
    <source>
        <dbReference type="Proteomes" id="UP000589521"/>
    </source>
</evidence>
<evidence type="ECO:0000256" key="1">
    <source>
        <dbReference type="ARBA" id="ARBA00023015"/>
    </source>
</evidence>
<dbReference type="GO" id="GO:0003677">
    <property type="term" value="F:DNA binding"/>
    <property type="evidence" value="ECO:0007669"/>
    <property type="project" value="UniProtKB-UniRule"/>
</dbReference>
<evidence type="ECO:0000256" key="2">
    <source>
        <dbReference type="ARBA" id="ARBA00023125"/>
    </source>
</evidence>
<proteinExistence type="predicted"/>
<feature type="domain" description="HTH tetR-type" evidence="5">
    <location>
        <begin position="1"/>
        <end position="61"/>
    </location>
</feature>
<dbReference type="Pfam" id="PF21993">
    <property type="entry name" value="TetR_C_13_2"/>
    <property type="match status" value="1"/>
</dbReference>
<comment type="caution">
    <text evidence="6">The sequence shown here is derived from an EMBL/GenBank/DDBJ whole genome shotgun (WGS) entry which is preliminary data.</text>
</comment>
<dbReference type="EMBL" id="JACBXX010000101">
    <property type="protein sequence ID" value="NYS96343.1"/>
    <property type="molecule type" value="Genomic_DNA"/>
</dbReference>
<dbReference type="InterPro" id="IPR036271">
    <property type="entry name" value="Tet_transcr_reg_TetR-rel_C_sf"/>
</dbReference>